<dbReference type="EMBL" id="CABPRJ010002370">
    <property type="protein sequence ID" value="VVC43499.1"/>
    <property type="molecule type" value="Genomic_DNA"/>
</dbReference>
<name>A0A5E4NIJ1_9HEMI</name>
<evidence type="ECO:0000313" key="2">
    <source>
        <dbReference type="Proteomes" id="UP000325440"/>
    </source>
</evidence>
<proteinExistence type="predicted"/>
<dbReference type="AlphaFoldDB" id="A0A5E4NIJ1"/>
<gene>
    <name evidence="1" type="ORF">CINCED_3A010875</name>
</gene>
<keyword evidence="2" id="KW-1185">Reference proteome</keyword>
<dbReference type="OrthoDB" id="526664at2759"/>
<accession>A0A5E4NIJ1</accession>
<sequence>MFDHQTSKKYLRKLVNSGLSFSDCLQTIEQYKLNSLFNGIHDEAKLISKNQDQKLADIFEKNSLIELPIGIKASDFICFPPDVLPYTIKDNTNIIKLDYNCSEINGTGFGSMYTLPINQLETILNSYKNAACKIKEECQKNGEHPLIVVANSGRESAERINGEYLKSANSKVIWEKLSIVNEFAEQIGSLKTPCYVGTIDNITKSYFMQIDIAQMNFNKKVLNEDEYNKEINNAYACATISMQKYANKPMVLLGYSRDIVECCNIKHGQPYLFGRPINGFVNDRAALNLSKKENKKLDYKKIHIMNVSFEEGGDKFSTALAREKFHTSKEFKELSTLAQNRGFTYDVCGLDKLYHFQNDEELSLVSNMNDNDLAAYRMRYFRGVNEKDGINGIIKALDDFKKLGMKPLYKPSGSGQSKGIIGYKTGESNNSFKQRFCENLKKIEKEFGKGAGYPFFVMPILKLAQTKKGEVYDLRFAVYQKINCAGNSSIHTIPLVLRKTPDIIKDKSGEDNDYYPTNITLSRLKTGRPGTDFMIPLCREDSLKQVNLTQDQIKNLGRNERDLLVMLSCIFFVLLSVNNYPKSACPDV</sequence>
<organism evidence="1 2">
    <name type="scientific">Cinara cedri</name>
    <dbReference type="NCBI Taxonomy" id="506608"/>
    <lineage>
        <taxon>Eukaryota</taxon>
        <taxon>Metazoa</taxon>
        <taxon>Ecdysozoa</taxon>
        <taxon>Arthropoda</taxon>
        <taxon>Hexapoda</taxon>
        <taxon>Insecta</taxon>
        <taxon>Pterygota</taxon>
        <taxon>Neoptera</taxon>
        <taxon>Paraneoptera</taxon>
        <taxon>Hemiptera</taxon>
        <taxon>Sternorrhyncha</taxon>
        <taxon>Aphidomorpha</taxon>
        <taxon>Aphidoidea</taxon>
        <taxon>Aphididae</taxon>
        <taxon>Lachninae</taxon>
        <taxon>Cinara</taxon>
    </lineage>
</organism>
<reference evidence="1 2" key="1">
    <citation type="submission" date="2019-08" db="EMBL/GenBank/DDBJ databases">
        <authorList>
            <person name="Alioto T."/>
            <person name="Alioto T."/>
            <person name="Gomez Garrido J."/>
        </authorList>
    </citation>
    <scope>NUCLEOTIDE SEQUENCE [LARGE SCALE GENOMIC DNA]</scope>
</reference>
<evidence type="ECO:0000313" key="1">
    <source>
        <dbReference type="EMBL" id="VVC43499.1"/>
    </source>
</evidence>
<protein>
    <submittedName>
        <fullName evidence="1">Uncharacterized protein</fullName>
    </submittedName>
</protein>
<dbReference type="Proteomes" id="UP000325440">
    <property type="component" value="Unassembled WGS sequence"/>
</dbReference>